<dbReference type="PANTHER" id="PTHR31551">
    <property type="entry name" value="PRE-MRNA-SPLICING FACTOR CWF18"/>
    <property type="match status" value="1"/>
</dbReference>
<dbReference type="GeneID" id="108077888"/>
<dbReference type="Proteomes" id="UP001652661">
    <property type="component" value="Chromosome 3R"/>
</dbReference>
<evidence type="ECO:0000256" key="2">
    <source>
        <dbReference type="SAM" id="MobiDB-lite"/>
    </source>
</evidence>
<keyword evidence="3" id="KW-1185">Reference proteome</keyword>
<keyword evidence="1" id="KW-0175">Coiled coil</keyword>
<dbReference type="GO" id="GO:0005684">
    <property type="term" value="C:U2-type spliceosomal complex"/>
    <property type="evidence" value="ECO:0007669"/>
    <property type="project" value="TreeGrafter"/>
</dbReference>
<evidence type="ECO:0000313" key="3">
    <source>
        <dbReference type="Proteomes" id="UP001652661"/>
    </source>
</evidence>
<dbReference type="PANTHER" id="PTHR31551:SF1">
    <property type="entry name" value="COILED-COIL DOMAIN-CONTAINING PROTEIN 12"/>
    <property type="match status" value="1"/>
</dbReference>
<dbReference type="Pfam" id="PF08315">
    <property type="entry name" value="cwf18"/>
    <property type="match status" value="1"/>
</dbReference>
<sequence>MDHNVGRLTEESLKRKERLQKLREQAQNKGSDAAESTENLPKPIFRSYKPQNENTTGEILAQEPTGSIETAVEDQLSLLQQPMVIDEIDITNLAPRKPDWDLKRDASKKLERLERRTQKAIAELIRERLKLNQIEDISQAVNVATAHAGESVQEDYD</sequence>
<feature type="coiled-coil region" evidence="1">
    <location>
        <begin position="103"/>
        <end position="130"/>
    </location>
</feature>
<dbReference type="GO" id="GO:0071014">
    <property type="term" value="C:post-mRNA release spliceosomal complex"/>
    <property type="evidence" value="ECO:0007669"/>
    <property type="project" value="TreeGrafter"/>
</dbReference>
<accession>A0A6P4IU37</accession>
<dbReference type="InterPro" id="IPR013169">
    <property type="entry name" value="mRNA_splic_Cwf18-like"/>
</dbReference>
<evidence type="ECO:0000256" key="1">
    <source>
        <dbReference type="SAM" id="Coils"/>
    </source>
</evidence>
<dbReference type="OrthoDB" id="10261348at2759"/>
<gene>
    <name evidence="4" type="primary">LOC108077888</name>
</gene>
<proteinExistence type="predicted"/>
<evidence type="ECO:0000313" key="4">
    <source>
        <dbReference type="RefSeq" id="XP_017026914.1"/>
    </source>
</evidence>
<protein>
    <submittedName>
        <fullName evidence="4">Coiled-coil domain-containing protein 12</fullName>
    </submittedName>
</protein>
<dbReference type="AlphaFoldDB" id="A0A6P4IU37"/>
<organism evidence="3 4">
    <name type="scientific">Drosophila kikkawai</name>
    <name type="common">Fruit fly</name>
    <dbReference type="NCBI Taxonomy" id="30033"/>
    <lineage>
        <taxon>Eukaryota</taxon>
        <taxon>Metazoa</taxon>
        <taxon>Ecdysozoa</taxon>
        <taxon>Arthropoda</taxon>
        <taxon>Hexapoda</taxon>
        <taxon>Insecta</taxon>
        <taxon>Pterygota</taxon>
        <taxon>Neoptera</taxon>
        <taxon>Endopterygota</taxon>
        <taxon>Diptera</taxon>
        <taxon>Brachycera</taxon>
        <taxon>Muscomorpha</taxon>
        <taxon>Ephydroidea</taxon>
        <taxon>Drosophilidae</taxon>
        <taxon>Drosophila</taxon>
        <taxon>Sophophora</taxon>
    </lineage>
</organism>
<reference evidence="4" key="1">
    <citation type="submission" date="2025-08" db="UniProtKB">
        <authorList>
            <consortium name="RefSeq"/>
        </authorList>
    </citation>
    <scope>IDENTIFICATION</scope>
    <source>
        <strain evidence="4">14028-0561.14</strain>
        <tissue evidence="4">Whole fly</tissue>
    </source>
</reference>
<name>A0A6P4IU37_DROKI</name>
<feature type="region of interest" description="Disordered" evidence="2">
    <location>
        <begin position="1"/>
        <end position="52"/>
    </location>
</feature>
<dbReference type="RefSeq" id="XP_017026914.1">
    <property type="nucleotide sequence ID" value="XM_017171425.3"/>
</dbReference>
<feature type="compositionally biased region" description="Basic and acidic residues" evidence="2">
    <location>
        <begin position="1"/>
        <end position="26"/>
    </location>
</feature>
<feature type="compositionally biased region" description="Polar residues" evidence="2">
    <location>
        <begin position="27"/>
        <end position="39"/>
    </location>
</feature>